<dbReference type="VEuPathDB" id="VectorBase:PPAPM1_010867"/>
<accession>A0A1B0CYV8</accession>
<feature type="compositionally biased region" description="Basic and acidic residues" evidence="1">
    <location>
        <begin position="1"/>
        <end position="15"/>
    </location>
</feature>
<reference evidence="2" key="1">
    <citation type="submission" date="2022-08" db="UniProtKB">
        <authorList>
            <consortium name="EnsemblMetazoa"/>
        </authorList>
    </citation>
    <scope>IDENTIFICATION</scope>
    <source>
        <strain evidence="2">Israel</strain>
    </source>
</reference>
<feature type="region of interest" description="Disordered" evidence="1">
    <location>
        <begin position="1"/>
        <end position="21"/>
    </location>
</feature>
<evidence type="ECO:0000313" key="3">
    <source>
        <dbReference type="Proteomes" id="UP000092462"/>
    </source>
</evidence>
<dbReference type="EMBL" id="AJVK01020445">
    <property type="status" value="NOT_ANNOTATED_CDS"/>
    <property type="molecule type" value="Genomic_DNA"/>
</dbReference>
<protein>
    <submittedName>
        <fullName evidence="2">Uncharacterized protein</fullName>
    </submittedName>
</protein>
<keyword evidence="3" id="KW-1185">Reference proteome</keyword>
<evidence type="ECO:0000256" key="1">
    <source>
        <dbReference type="SAM" id="MobiDB-lite"/>
    </source>
</evidence>
<dbReference type="VEuPathDB" id="VectorBase:PPAI000280"/>
<dbReference type="EMBL" id="AJVK01020444">
    <property type="status" value="NOT_ANNOTATED_CDS"/>
    <property type="molecule type" value="Genomic_DNA"/>
</dbReference>
<sequence>MDCDKDTAMSDEEGHFGSLGRGLLKQSGEYFATGQSKIQLQPNKPDDPFEAFDQQQCSAPKYAKQPGNMRKVSVSAEEILSSADSHSRQQRVDFLKSPIMEDIFHWCREGNSIQVRLWLDDTEHDMNQGSLNFEWTFWRISECLSNDLDDFFISQNHMINKPFLNVFL</sequence>
<evidence type="ECO:0000313" key="2">
    <source>
        <dbReference type="EnsemblMetazoa" id="PPAI000280-PA"/>
    </source>
</evidence>
<organism evidence="2 3">
    <name type="scientific">Phlebotomus papatasi</name>
    <name type="common">Sandfly</name>
    <dbReference type="NCBI Taxonomy" id="29031"/>
    <lineage>
        <taxon>Eukaryota</taxon>
        <taxon>Metazoa</taxon>
        <taxon>Ecdysozoa</taxon>
        <taxon>Arthropoda</taxon>
        <taxon>Hexapoda</taxon>
        <taxon>Insecta</taxon>
        <taxon>Pterygota</taxon>
        <taxon>Neoptera</taxon>
        <taxon>Endopterygota</taxon>
        <taxon>Diptera</taxon>
        <taxon>Nematocera</taxon>
        <taxon>Psychodoidea</taxon>
        <taxon>Psychodidae</taxon>
        <taxon>Phlebotomus</taxon>
        <taxon>Phlebotomus</taxon>
    </lineage>
</organism>
<name>A0A1B0CYV8_PHLPP</name>
<dbReference type="EMBL" id="AJVK01020443">
    <property type="status" value="NOT_ANNOTATED_CDS"/>
    <property type="molecule type" value="Genomic_DNA"/>
</dbReference>
<dbReference type="Proteomes" id="UP000092462">
    <property type="component" value="Unassembled WGS sequence"/>
</dbReference>
<dbReference type="AlphaFoldDB" id="A0A1B0CYV8"/>
<proteinExistence type="predicted"/>
<dbReference type="EnsemblMetazoa" id="PPAI000280-RA">
    <property type="protein sequence ID" value="PPAI000280-PA"/>
    <property type="gene ID" value="PPAI000280"/>
</dbReference>
<dbReference type="VEuPathDB" id="VectorBase:PPAPM1_002503"/>